<proteinExistence type="predicted"/>
<feature type="compositionally biased region" description="Low complexity" evidence="1">
    <location>
        <begin position="93"/>
        <end position="103"/>
    </location>
</feature>
<name>A0A8H7J9T8_9PLEO</name>
<sequence>MVAFWVVCLQRKEAPQAPVVVPVTQSGAGGSTPPGDKNGKGKQPDPQTPAPQTPKGKKDKEYQLGECVSSKDSEEGTNSMRTPKVQKAKRRPATAPDDWTAPASGTISMHVCGTKFDMIFPKYPSSGDATEQSKPADSKEAPDTKDSSQTEHVMDAQIIRRFFQDIFEAVTITNRNLEAGEAIGAKRSAKTKRTNIPADWISSTKGKATQQNQCDYLEQFWIKRWETKEKNASNYPPSISSREKWFLSQRQITISLFLLAKLLASYPSDQKYEAELLLLPGRLNNKKASVFSIDGDNVVSPEEFTKMPFHQNIDELREVILLMGYLNTPDVAKYWKQLAVRIRDALSDIESDDSQAYIRATDNYWFQPSKDSAAG</sequence>
<reference evidence="2" key="1">
    <citation type="submission" date="2018-12" db="EMBL/GenBank/DDBJ databases">
        <authorList>
            <person name="Syme R.A."/>
            <person name="Farfan-Caceres L."/>
            <person name="Lichtenzveig J."/>
        </authorList>
    </citation>
    <scope>NUCLEOTIDE SEQUENCE</scope>
    <source>
        <strain evidence="2">Al4</strain>
    </source>
</reference>
<feature type="compositionally biased region" description="Basic and acidic residues" evidence="1">
    <location>
        <begin position="56"/>
        <end position="74"/>
    </location>
</feature>
<comment type="caution">
    <text evidence="2">The sequence shown here is derived from an EMBL/GenBank/DDBJ whole genome shotgun (WGS) entry which is preliminary data.</text>
</comment>
<dbReference type="OrthoDB" id="3784817at2759"/>
<evidence type="ECO:0000313" key="2">
    <source>
        <dbReference type="EMBL" id="KAF9699062.1"/>
    </source>
</evidence>
<evidence type="ECO:0000256" key="1">
    <source>
        <dbReference type="SAM" id="MobiDB-lite"/>
    </source>
</evidence>
<evidence type="ECO:0000313" key="3">
    <source>
        <dbReference type="Proteomes" id="UP000651452"/>
    </source>
</evidence>
<feature type="region of interest" description="Disordered" evidence="1">
    <location>
        <begin position="123"/>
        <end position="151"/>
    </location>
</feature>
<protein>
    <submittedName>
        <fullName evidence="2">Uncharacterized protein</fullName>
    </submittedName>
</protein>
<accession>A0A8H7J9T8</accession>
<feature type="region of interest" description="Disordered" evidence="1">
    <location>
        <begin position="15"/>
        <end position="105"/>
    </location>
</feature>
<dbReference type="EMBL" id="RZGK01000005">
    <property type="protein sequence ID" value="KAF9699062.1"/>
    <property type="molecule type" value="Genomic_DNA"/>
</dbReference>
<feature type="compositionally biased region" description="Basic and acidic residues" evidence="1">
    <location>
        <begin position="134"/>
        <end position="151"/>
    </location>
</feature>
<gene>
    <name evidence="2" type="ORF">EKO04_002856</name>
</gene>
<dbReference type="Proteomes" id="UP000651452">
    <property type="component" value="Unassembled WGS sequence"/>
</dbReference>
<reference evidence="2" key="2">
    <citation type="submission" date="2020-09" db="EMBL/GenBank/DDBJ databases">
        <title>Reference genome assembly for Australian Ascochyta lentis isolate Al4.</title>
        <authorList>
            <person name="Lee R.C."/>
            <person name="Farfan-Caceres L.M."/>
            <person name="Debler J.W."/>
            <person name="Williams A.H."/>
            <person name="Henares B.M."/>
        </authorList>
    </citation>
    <scope>NUCLEOTIDE SEQUENCE</scope>
    <source>
        <strain evidence="2">Al4</strain>
    </source>
</reference>
<dbReference type="AlphaFoldDB" id="A0A8H7J9T8"/>
<keyword evidence="3" id="KW-1185">Reference proteome</keyword>
<organism evidence="2 3">
    <name type="scientific">Ascochyta lentis</name>
    <dbReference type="NCBI Taxonomy" id="205686"/>
    <lineage>
        <taxon>Eukaryota</taxon>
        <taxon>Fungi</taxon>
        <taxon>Dikarya</taxon>
        <taxon>Ascomycota</taxon>
        <taxon>Pezizomycotina</taxon>
        <taxon>Dothideomycetes</taxon>
        <taxon>Pleosporomycetidae</taxon>
        <taxon>Pleosporales</taxon>
        <taxon>Pleosporineae</taxon>
        <taxon>Didymellaceae</taxon>
        <taxon>Ascochyta</taxon>
    </lineage>
</organism>